<dbReference type="EMBL" id="CP049887">
    <property type="protein sequence ID" value="QIL47998.1"/>
    <property type="molecule type" value="Genomic_DNA"/>
</dbReference>
<evidence type="ECO:0000313" key="3">
    <source>
        <dbReference type="Proteomes" id="UP000501747"/>
    </source>
</evidence>
<sequence length="478" mass="55337">MENSNIKEFISGKEGRFFDRKSAKIAPKDIIRHIIGFANASGGKLVIGIEDNGEVTGFNYQQANSVEAFRESIYANVRPTPIFEFFEIPVVNGNEKNDIVLVIDIEVSVDKVIFNSREECYLRMGDNTKKLTHQQITQLEYDRGQRSFEDEVIKGSSLKDINKELLTSYKIHRNCLELSDSQVLEARGFMKDDELTNAGILLFGENPFKYLPNCRLRFIRYDGVKSETGQRMNIIKEFNYEEPIPLLIERATKDIKGQLRDFQYLGEEGFFKQISEYPEFAWFEGIVNAVVHRNYSFTGDHVRVEMYDDRLEIRSPGSLPNIVTIENMRKTRYSRNPRIARILTEFGWVREMNEGVNRIYDEMEAFFLNNPVYSEPASNSVLLVLENNILSRTLRTTDRIDDYIKENYAGNLNESELAVIIYLYNNKKINSTQVAETLSKGKTYSRKVLKEMLEKNLIEWHGSSSSDPTQYYSLVNKS</sequence>
<dbReference type="Gene3D" id="3.30.950.30">
    <property type="entry name" value="Schlafen, AAA domain"/>
    <property type="match status" value="1"/>
</dbReference>
<proteinExistence type="predicted"/>
<organism evidence="2 3">
    <name type="scientific">Vagococcus hydrophili</name>
    <dbReference type="NCBI Taxonomy" id="2714947"/>
    <lineage>
        <taxon>Bacteria</taxon>
        <taxon>Bacillati</taxon>
        <taxon>Bacillota</taxon>
        <taxon>Bacilli</taxon>
        <taxon>Lactobacillales</taxon>
        <taxon>Enterococcaceae</taxon>
        <taxon>Vagococcus</taxon>
    </lineage>
</organism>
<protein>
    <submittedName>
        <fullName evidence="2">ATP-dependent DNA helicase RecG</fullName>
    </submittedName>
</protein>
<keyword evidence="2" id="KW-0347">Helicase</keyword>
<keyword evidence="3" id="KW-1185">Reference proteome</keyword>
<name>A0A6G8ASE3_9ENTE</name>
<keyword evidence="2" id="KW-0067">ATP-binding</keyword>
<dbReference type="Pfam" id="PF13749">
    <property type="entry name" value="HATPase_c_4"/>
    <property type="match status" value="1"/>
</dbReference>
<dbReference type="KEGG" id="vhy:G7082_05345"/>
<dbReference type="InterPro" id="IPR038461">
    <property type="entry name" value="Schlafen_AlbA_2_dom_sf"/>
</dbReference>
<dbReference type="InterPro" id="IPR036390">
    <property type="entry name" value="WH_DNA-bd_sf"/>
</dbReference>
<keyword evidence="2" id="KW-0378">Hydrolase</keyword>
<dbReference type="RefSeq" id="WP_166034162.1">
    <property type="nucleotide sequence ID" value="NZ_CP049887.1"/>
</dbReference>
<keyword evidence="2" id="KW-0547">Nucleotide-binding</keyword>
<dbReference type="SUPFAM" id="SSF46785">
    <property type="entry name" value="Winged helix' DNA-binding domain"/>
    <property type="match status" value="1"/>
</dbReference>
<reference evidence="2 3" key="1">
    <citation type="submission" date="2020-03" db="EMBL/GenBank/DDBJ databases">
        <title>Vagococcus sp. nov., isolated from beetles.</title>
        <authorList>
            <person name="Hyun D.-W."/>
            <person name="Bae J.-W."/>
        </authorList>
    </citation>
    <scope>NUCLEOTIDE SEQUENCE [LARGE SCALE GENOMIC DNA]</scope>
    <source>
        <strain evidence="2 3">HDW17B</strain>
    </source>
</reference>
<evidence type="ECO:0000313" key="2">
    <source>
        <dbReference type="EMBL" id="QIL47998.1"/>
    </source>
</evidence>
<dbReference type="PANTHER" id="PTHR30595">
    <property type="entry name" value="GLPR-RELATED TRANSCRIPTIONAL REPRESSOR"/>
    <property type="match status" value="1"/>
</dbReference>
<dbReference type="InterPro" id="IPR038475">
    <property type="entry name" value="RecG_C_sf"/>
</dbReference>
<accession>A0A6G8ASE3</accession>
<feature type="domain" description="Schlafen AlbA-2" evidence="1">
    <location>
        <begin position="14"/>
        <end position="131"/>
    </location>
</feature>
<dbReference type="GO" id="GO:0004386">
    <property type="term" value="F:helicase activity"/>
    <property type="evidence" value="ECO:0007669"/>
    <property type="project" value="UniProtKB-KW"/>
</dbReference>
<dbReference type="Proteomes" id="UP000501747">
    <property type="component" value="Chromosome"/>
</dbReference>
<dbReference type="PANTHER" id="PTHR30595:SF6">
    <property type="entry name" value="SCHLAFEN ALBA-2 DOMAIN-CONTAINING PROTEIN"/>
    <property type="match status" value="1"/>
</dbReference>
<dbReference type="AlphaFoldDB" id="A0A6G8ASE3"/>
<dbReference type="InterPro" id="IPR007421">
    <property type="entry name" value="Schlafen_AlbA_2_dom"/>
</dbReference>
<dbReference type="Gene3D" id="3.30.565.60">
    <property type="match status" value="1"/>
</dbReference>
<gene>
    <name evidence="2" type="ORF">G7082_05345</name>
</gene>
<evidence type="ECO:0000259" key="1">
    <source>
        <dbReference type="Pfam" id="PF04326"/>
    </source>
</evidence>
<dbReference type="Pfam" id="PF04326">
    <property type="entry name" value="SLFN_AlbA_2"/>
    <property type="match status" value="1"/>
</dbReference>